<dbReference type="STRING" id="1072685.IX83_07120"/>
<gene>
    <name evidence="1" type="ORF">IX83_07120</name>
</gene>
<keyword evidence="2" id="KW-1185">Reference proteome</keyword>
<dbReference type="InterPro" id="IPR027417">
    <property type="entry name" value="P-loop_NTPase"/>
</dbReference>
<dbReference type="Gene3D" id="3.30.420.240">
    <property type="match status" value="1"/>
</dbReference>
<evidence type="ECO:0000313" key="1">
    <source>
        <dbReference type="EMBL" id="AIL33105.1"/>
    </source>
</evidence>
<accession>A0A077DE27</accession>
<evidence type="ECO:0000313" key="2">
    <source>
        <dbReference type="Proteomes" id="UP000028945"/>
    </source>
</evidence>
<dbReference type="OrthoDB" id="9775154at2"/>
<dbReference type="Proteomes" id="UP000028945">
    <property type="component" value="Chromosome"/>
</dbReference>
<dbReference type="Gene3D" id="3.40.50.300">
    <property type="entry name" value="P-loop containing nucleotide triphosphate hydrolases"/>
    <property type="match status" value="1"/>
</dbReference>
<dbReference type="eggNOG" id="COG5362">
    <property type="taxonomic scope" value="Bacteria"/>
</dbReference>
<organism evidence="1 2">
    <name type="scientific">Basilea psittacipulmonis DSM 24701</name>
    <dbReference type="NCBI Taxonomy" id="1072685"/>
    <lineage>
        <taxon>Bacteria</taxon>
        <taxon>Pseudomonadati</taxon>
        <taxon>Pseudomonadota</taxon>
        <taxon>Betaproteobacteria</taxon>
        <taxon>Burkholderiales</taxon>
        <taxon>Alcaligenaceae</taxon>
        <taxon>Basilea</taxon>
    </lineage>
</organism>
<dbReference type="AlphaFoldDB" id="A0A077DE27"/>
<proteinExistence type="predicted"/>
<protein>
    <submittedName>
        <fullName evidence="1">Terminase</fullName>
    </submittedName>
</protein>
<dbReference type="EMBL" id="CP009238">
    <property type="protein sequence ID" value="AIL33105.1"/>
    <property type="molecule type" value="Genomic_DNA"/>
</dbReference>
<dbReference type="KEGG" id="bpsi:IX83_07120"/>
<name>A0A077DE27_9BURK</name>
<sequence>MQYLTPSEQEELLDLLDTDTAIWRPLPGPQMQAYDSEAQIIGYGGAAGGGKTDLACGKALTQHQKVMILRRVGTELTGVTDRLEELLGNTEGFNSTKGVWRPPSIPGLQIELGATPNPGDESKYQGRPHDLLVFDEATNFLAHQVRFLLGWLRTTTPGQKCQALLTFNPPTTAEGRWIIDFFAPWLDKKFPNPAQSGEIRYAASLPADDAHPNGRDLWLDRSDEFVLIDGEPVYGFDRGQYDATQIIRPMSRTFIPSRITDNPYLLNTGYLTTLQALPEPLRSQMLNGDFSAGIEDDVYQVIPTHWVELAQSRWHKPSRLPPMDSMGVDIARGGKDSTVIARRHGMWFDEPIAYPGTQTPNGPQTAGLIIASRRDDAVIHLDVIGVGASPYDFIQEMGIQVVGVNVAESATQTDESGRLRFKNLRSQLWWKMREALDPANNTGIALPPDSKLLADLCAPKWKMQGNVIQVESRDEIIKRIGRSPDYGSAYILALMDTAKLKVLQTLSRTSSQYNPYAKTNQDYDPYAQPY</sequence>
<dbReference type="eggNOG" id="COG0507">
    <property type="taxonomic scope" value="Bacteria"/>
</dbReference>
<dbReference type="HOGENOM" id="CLU_532701_0_0_4"/>
<reference evidence="1 2" key="1">
    <citation type="journal article" date="2014" name="BMC Genomics">
        <title>A genomic perspective on a new bacterial genus and species from the Alcaligenaceae family, Basilea psittacipulmonis.</title>
        <authorList>
            <person name="Whiteson K.L."/>
            <person name="Hernandez D."/>
            <person name="Lazarevic V."/>
            <person name="Gaia N."/>
            <person name="Farinelli L."/>
            <person name="Francois P."/>
            <person name="Pilo P."/>
            <person name="Frey J."/>
            <person name="Schrenzel J."/>
        </authorList>
    </citation>
    <scope>NUCLEOTIDE SEQUENCE [LARGE SCALE GENOMIC DNA]</scope>
    <source>
        <strain evidence="1 2">DSM 24701</strain>
    </source>
</reference>